<dbReference type="Pfam" id="PF01546">
    <property type="entry name" value="Peptidase_M20"/>
    <property type="match status" value="1"/>
</dbReference>
<keyword evidence="3" id="KW-0479">Metal-binding</keyword>
<dbReference type="PANTHER" id="PTHR42994:SF2">
    <property type="entry name" value="PEPTIDASE"/>
    <property type="match status" value="1"/>
</dbReference>
<keyword evidence="6" id="KW-0482">Metalloprotease</keyword>
<dbReference type="InterPro" id="IPR036264">
    <property type="entry name" value="Bact_exopeptidase_dim_dom"/>
</dbReference>
<keyword evidence="2" id="KW-0645">Protease</keyword>
<evidence type="ECO:0000256" key="3">
    <source>
        <dbReference type="ARBA" id="ARBA00022723"/>
    </source>
</evidence>
<dbReference type="GO" id="GO:0006508">
    <property type="term" value="P:proteolysis"/>
    <property type="evidence" value="ECO:0007669"/>
    <property type="project" value="UniProtKB-KW"/>
</dbReference>
<evidence type="ECO:0000259" key="7">
    <source>
        <dbReference type="Pfam" id="PF07687"/>
    </source>
</evidence>
<dbReference type="AlphaFoldDB" id="A0A6J7HWE6"/>
<evidence type="ECO:0000256" key="6">
    <source>
        <dbReference type="ARBA" id="ARBA00023049"/>
    </source>
</evidence>
<name>A0A6J7HWE6_9ZZZZ</name>
<dbReference type="Gene3D" id="3.30.70.360">
    <property type="match status" value="1"/>
</dbReference>
<accession>A0A6J7HWE6</accession>
<protein>
    <submittedName>
        <fullName evidence="8">Unannotated protein</fullName>
    </submittedName>
</protein>
<sequence>MPATPSAHDHERLRATFAELCAIRSPSGAERGIADHVLGRLRRLGLPVEEDGAAVALGGDAGNLLCRIPAAGGTPEDPDRGGTAPWILLCAHLDTVPVGAVVRPECVEGTWRDAGGGVLGADNKATVAALLTLAELLALRPAGAAVEVLLTVQEEPQLRGVTAMDHGVLRSRTGFVVDHPSPQGGLVVGAPGHVRFEAHLTGRAAHAGIAPEQGRSAVLAAARAALALPAGRLADGSTVNVGLVEGGAGAGMPGAPVVTNVVPAHARLVGEIRAPDDEALQRTVDACEAALHDAVHDRAGPVDLDLTLETRFRPYAHAASAPVVAAAEAALRSVGLTPRPFADAGGSDANVLNARGLATVNLAGGNRGAHEAGESVDDADLGRTLDLLAAVVRGAGA</sequence>
<comment type="cofactor">
    <cofactor evidence="1">
        <name>Zn(2+)</name>
        <dbReference type="ChEBI" id="CHEBI:29105"/>
    </cofactor>
</comment>
<dbReference type="InterPro" id="IPR002933">
    <property type="entry name" value="Peptidase_M20"/>
</dbReference>
<evidence type="ECO:0000256" key="2">
    <source>
        <dbReference type="ARBA" id="ARBA00022670"/>
    </source>
</evidence>
<dbReference type="Gene3D" id="3.40.630.10">
    <property type="entry name" value="Zn peptidases"/>
    <property type="match status" value="1"/>
</dbReference>
<dbReference type="SUPFAM" id="SSF53187">
    <property type="entry name" value="Zn-dependent exopeptidases"/>
    <property type="match status" value="1"/>
</dbReference>
<feature type="domain" description="Peptidase M20 dimerisation" evidence="7">
    <location>
        <begin position="189"/>
        <end position="293"/>
    </location>
</feature>
<reference evidence="8" key="1">
    <citation type="submission" date="2020-05" db="EMBL/GenBank/DDBJ databases">
        <authorList>
            <person name="Chiriac C."/>
            <person name="Salcher M."/>
            <person name="Ghai R."/>
            <person name="Kavagutti S V."/>
        </authorList>
    </citation>
    <scope>NUCLEOTIDE SEQUENCE</scope>
</reference>
<organism evidence="8">
    <name type="scientific">freshwater metagenome</name>
    <dbReference type="NCBI Taxonomy" id="449393"/>
    <lineage>
        <taxon>unclassified sequences</taxon>
        <taxon>metagenomes</taxon>
        <taxon>ecological metagenomes</taxon>
    </lineage>
</organism>
<proteinExistence type="predicted"/>
<dbReference type="PROSITE" id="PS00758">
    <property type="entry name" value="ARGE_DAPE_CPG2_1"/>
    <property type="match status" value="1"/>
</dbReference>
<gene>
    <name evidence="8" type="ORF">UFOPK3564_01822</name>
</gene>
<dbReference type="GO" id="GO:0008237">
    <property type="term" value="F:metallopeptidase activity"/>
    <property type="evidence" value="ECO:0007669"/>
    <property type="project" value="UniProtKB-KW"/>
</dbReference>
<keyword evidence="5" id="KW-0862">Zinc</keyword>
<evidence type="ECO:0000256" key="1">
    <source>
        <dbReference type="ARBA" id="ARBA00001947"/>
    </source>
</evidence>
<evidence type="ECO:0000313" key="8">
    <source>
        <dbReference type="EMBL" id="CAB4920829.1"/>
    </source>
</evidence>
<keyword evidence="4" id="KW-0378">Hydrolase</keyword>
<dbReference type="GO" id="GO:0046872">
    <property type="term" value="F:metal ion binding"/>
    <property type="evidence" value="ECO:0007669"/>
    <property type="project" value="UniProtKB-KW"/>
</dbReference>
<dbReference type="Pfam" id="PF07687">
    <property type="entry name" value="M20_dimer"/>
    <property type="match status" value="1"/>
</dbReference>
<dbReference type="InterPro" id="IPR011650">
    <property type="entry name" value="Peptidase_M20_dimer"/>
</dbReference>
<dbReference type="PANTHER" id="PTHR42994">
    <property type="entry name" value="PEPTIDASE T"/>
    <property type="match status" value="1"/>
</dbReference>
<dbReference type="InterPro" id="IPR001261">
    <property type="entry name" value="ArgE/DapE_CS"/>
</dbReference>
<evidence type="ECO:0000256" key="4">
    <source>
        <dbReference type="ARBA" id="ARBA00022801"/>
    </source>
</evidence>
<evidence type="ECO:0000256" key="5">
    <source>
        <dbReference type="ARBA" id="ARBA00022833"/>
    </source>
</evidence>
<dbReference type="SUPFAM" id="SSF55031">
    <property type="entry name" value="Bacterial exopeptidase dimerisation domain"/>
    <property type="match status" value="1"/>
</dbReference>
<dbReference type="EMBL" id="CAFBMK010000105">
    <property type="protein sequence ID" value="CAB4920829.1"/>
    <property type="molecule type" value="Genomic_DNA"/>
</dbReference>